<dbReference type="STRING" id="584787.GCA_001247655_02283"/>
<organism evidence="2 3">
    <name type="scientific">Gallaecimonas pentaromativorans</name>
    <dbReference type="NCBI Taxonomy" id="584787"/>
    <lineage>
        <taxon>Bacteria</taxon>
        <taxon>Pseudomonadati</taxon>
        <taxon>Pseudomonadota</taxon>
        <taxon>Gammaproteobacteria</taxon>
        <taxon>Enterobacterales</taxon>
        <taxon>Gallaecimonadaceae</taxon>
        <taxon>Gallaecimonas</taxon>
    </lineage>
</organism>
<keyword evidence="3" id="KW-1185">Reference proteome</keyword>
<dbReference type="InterPro" id="IPR029068">
    <property type="entry name" value="Glyas_Bleomycin-R_OHBP_Dase"/>
</dbReference>
<dbReference type="PANTHER" id="PTHR33993:SF5">
    <property type="entry name" value="GLYOXALASE"/>
    <property type="match status" value="1"/>
</dbReference>
<dbReference type="AlphaFoldDB" id="A0A3N1PA31"/>
<evidence type="ECO:0000259" key="1">
    <source>
        <dbReference type="PROSITE" id="PS51819"/>
    </source>
</evidence>
<gene>
    <name evidence="2" type="ORF">EDC28_106136</name>
</gene>
<reference evidence="2 3" key="1">
    <citation type="submission" date="2018-11" db="EMBL/GenBank/DDBJ databases">
        <title>Genomic Encyclopedia of Type Strains, Phase IV (KMG-IV): sequencing the most valuable type-strain genomes for metagenomic binning, comparative biology and taxonomic classification.</title>
        <authorList>
            <person name="Goeker M."/>
        </authorList>
    </citation>
    <scope>NUCLEOTIDE SEQUENCE [LARGE SCALE GENOMIC DNA]</scope>
    <source>
        <strain evidence="2 3">DSM 21945</strain>
    </source>
</reference>
<sequence length="126" mass="13775">MKRVTGIGGLFFTSPDPQRLGAWYREHLDLDVADWGGAVFQWGGEGSAPGMTIWSVFAQGGQKMAPSRAPFMVNFRVADLDALLEALRAEGCEVLADTEVSEFGKFGWVMDPDGNKVELWEPPPGQ</sequence>
<evidence type="ECO:0000313" key="2">
    <source>
        <dbReference type="EMBL" id="ROQ24889.1"/>
    </source>
</evidence>
<dbReference type="PROSITE" id="PS51819">
    <property type="entry name" value="VOC"/>
    <property type="match status" value="1"/>
</dbReference>
<dbReference type="InterPro" id="IPR041581">
    <property type="entry name" value="Glyoxalase_6"/>
</dbReference>
<feature type="domain" description="VOC" evidence="1">
    <location>
        <begin position="6"/>
        <end position="122"/>
    </location>
</feature>
<accession>A0A3N1PA31</accession>
<comment type="caution">
    <text evidence="2">The sequence shown here is derived from an EMBL/GenBank/DDBJ whole genome shotgun (WGS) entry which is preliminary data.</text>
</comment>
<evidence type="ECO:0000313" key="3">
    <source>
        <dbReference type="Proteomes" id="UP000268033"/>
    </source>
</evidence>
<dbReference type="GO" id="GO:0016829">
    <property type="term" value="F:lyase activity"/>
    <property type="evidence" value="ECO:0007669"/>
    <property type="project" value="UniProtKB-KW"/>
</dbReference>
<dbReference type="PANTHER" id="PTHR33993">
    <property type="entry name" value="GLYOXALASE-RELATED"/>
    <property type="match status" value="1"/>
</dbReference>
<keyword evidence="2" id="KW-0456">Lyase</keyword>
<dbReference type="Proteomes" id="UP000268033">
    <property type="component" value="Unassembled WGS sequence"/>
</dbReference>
<dbReference type="InterPro" id="IPR037523">
    <property type="entry name" value="VOC_core"/>
</dbReference>
<dbReference type="OrthoDB" id="9799428at2"/>
<protein>
    <submittedName>
        <fullName evidence="2">Putative enzyme related to lactoylglutathione lyase</fullName>
    </submittedName>
</protein>
<dbReference type="Gene3D" id="3.10.180.10">
    <property type="entry name" value="2,3-Dihydroxybiphenyl 1,2-Dioxygenase, domain 1"/>
    <property type="match status" value="1"/>
</dbReference>
<dbReference type="RefSeq" id="WP_050660816.1">
    <property type="nucleotide sequence ID" value="NZ_JBLXAC010000024.1"/>
</dbReference>
<dbReference type="EMBL" id="RJUL01000006">
    <property type="protein sequence ID" value="ROQ24889.1"/>
    <property type="molecule type" value="Genomic_DNA"/>
</dbReference>
<proteinExistence type="predicted"/>
<dbReference type="Pfam" id="PF18029">
    <property type="entry name" value="Glyoxalase_6"/>
    <property type="match status" value="1"/>
</dbReference>
<dbReference type="InterPro" id="IPR052164">
    <property type="entry name" value="Anthracycline_SecMetBiosynth"/>
</dbReference>
<name>A0A3N1PA31_9GAMM</name>
<dbReference type="SUPFAM" id="SSF54593">
    <property type="entry name" value="Glyoxalase/Bleomycin resistance protein/Dihydroxybiphenyl dioxygenase"/>
    <property type="match status" value="1"/>
</dbReference>